<dbReference type="GO" id="GO:0003887">
    <property type="term" value="F:DNA-directed DNA polymerase activity"/>
    <property type="evidence" value="ECO:0007669"/>
    <property type="project" value="UniProtKB-EC"/>
</dbReference>
<feature type="region of interest" description="Disordered" evidence="1">
    <location>
        <begin position="1"/>
        <end position="184"/>
    </location>
</feature>
<evidence type="ECO:0000256" key="1">
    <source>
        <dbReference type="SAM" id="MobiDB-lite"/>
    </source>
</evidence>
<feature type="compositionally biased region" description="Basic and acidic residues" evidence="1">
    <location>
        <begin position="77"/>
        <end position="90"/>
    </location>
</feature>
<gene>
    <name evidence="2" type="ORF">AVDCRST_MAG88-2906</name>
</gene>
<feature type="non-terminal residue" evidence="2">
    <location>
        <position position="1"/>
    </location>
</feature>
<accession>A0A6J4VEI1</accession>
<keyword evidence="2" id="KW-0808">Transferase</keyword>
<dbReference type="EMBL" id="CADCWM010000702">
    <property type="protein sequence ID" value="CAA9576927.1"/>
    <property type="molecule type" value="Genomic_DNA"/>
</dbReference>
<sequence length="184" mass="18878">GPDGALAHPGAGARDRRSARGDRQGGGRACLPLRRAGWERPGDAGPPLRPDAQLRDARGGGACPAGAVRRLPILPQDRARHTPGRADRRPGRPGGGRGGRGPEGRQAYQPEHRHDPRPGGGHEPPPDGGAVAGGDRRGCRDDARGGGQRLPEDARGAPPLHRADPGRAGPRGDLADDPVALPGG</sequence>
<feature type="compositionally biased region" description="Basic and acidic residues" evidence="1">
    <location>
        <begin position="134"/>
        <end position="165"/>
    </location>
</feature>
<feature type="non-terminal residue" evidence="2">
    <location>
        <position position="184"/>
    </location>
</feature>
<protein>
    <submittedName>
        <fullName evidence="2">DNA polymerase III delta prime subunit</fullName>
        <ecNumber evidence="2">2.7.7.7</ecNumber>
    </submittedName>
</protein>
<evidence type="ECO:0000313" key="2">
    <source>
        <dbReference type="EMBL" id="CAA9576927.1"/>
    </source>
</evidence>
<organism evidence="2">
    <name type="scientific">uncultured Thermomicrobiales bacterium</name>
    <dbReference type="NCBI Taxonomy" id="1645740"/>
    <lineage>
        <taxon>Bacteria</taxon>
        <taxon>Pseudomonadati</taxon>
        <taxon>Thermomicrobiota</taxon>
        <taxon>Thermomicrobia</taxon>
        <taxon>Thermomicrobiales</taxon>
        <taxon>environmental samples</taxon>
    </lineage>
</organism>
<proteinExistence type="predicted"/>
<feature type="compositionally biased region" description="Basic and acidic residues" evidence="1">
    <location>
        <begin position="13"/>
        <end position="25"/>
    </location>
</feature>
<name>A0A6J4VEI1_9BACT</name>
<keyword evidence="2" id="KW-0548">Nucleotidyltransferase</keyword>
<dbReference type="AlphaFoldDB" id="A0A6J4VEI1"/>
<dbReference type="EC" id="2.7.7.7" evidence="2"/>
<feature type="compositionally biased region" description="Gly residues" evidence="1">
    <location>
        <begin position="92"/>
        <end position="101"/>
    </location>
</feature>
<reference evidence="2" key="1">
    <citation type="submission" date="2020-02" db="EMBL/GenBank/DDBJ databases">
        <authorList>
            <person name="Meier V. D."/>
        </authorList>
    </citation>
    <scope>NUCLEOTIDE SEQUENCE</scope>
    <source>
        <strain evidence="2">AVDCRST_MAG88</strain>
    </source>
</reference>